<dbReference type="Gene3D" id="2.60.120.200">
    <property type="match status" value="1"/>
</dbReference>
<feature type="domain" description="GH16" evidence="6">
    <location>
        <begin position="59"/>
        <end position="287"/>
    </location>
</feature>
<dbReference type="GO" id="GO:0016757">
    <property type="term" value="F:glycosyltransferase activity"/>
    <property type="evidence" value="ECO:0007669"/>
    <property type="project" value="TreeGrafter"/>
</dbReference>
<dbReference type="GO" id="GO:0005975">
    <property type="term" value="P:carbohydrate metabolic process"/>
    <property type="evidence" value="ECO:0007669"/>
    <property type="project" value="InterPro"/>
</dbReference>
<evidence type="ECO:0000313" key="8">
    <source>
        <dbReference type="Proteomes" id="UP000305067"/>
    </source>
</evidence>
<dbReference type="InterPro" id="IPR000757">
    <property type="entry name" value="Beta-glucanase-like"/>
</dbReference>
<sequence length="367" mass="39836">MFSTWVLLLPFLSSLPALVQAGETCNATSVCASRAPCCSEFGFCGTDEFCLGGCNALSSHEKDSCKPAPVCRDATYTFADNSRILSNVTYYEGNATAHDWVLDSGNMFNTNSSGGELALTLTKENGGSRMSSTRYVFYGTITAKLKTGRWPGVVVAFITMSDIKDEIDWEFPGDGGRVGETNYFWQGVIPEKSNGDKHEADTETFSNYHDYTVNWQPETLTFLIDGKVVRTVKRSEAVVNGVSHYPSTPSRVQLSIWPAGIESSAPGTVEWAGGMIDYEHEDYKSAGQFYTLVKSIEIKCADTQPTTGNITSYVWGADSTSQSPVVIYSNSSTLLNGASGMHGAIQQPLQLWMTGLVGLLVVFGVCM</sequence>
<protein>
    <submittedName>
        <fullName evidence="7">Glycoside hydrolase family 16 protein</fullName>
    </submittedName>
</protein>
<dbReference type="SUPFAM" id="SSF49899">
    <property type="entry name" value="Concanavalin A-like lectins/glucanases"/>
    <property type="match status" value="1"/>
</dbReference>
<accession>A0A5C3QV69</accession>
<feature type="chain" id="PRO_5023069005" evidence="5">
    <location>
        <begin position="22"/>
        <end position="367"/>
    </location>
</feature>
<feature type="transmembrane region" description="Helical" evidence="4">
    <location>
        <begin position="349"/>
        <end position="366"/>
    </location>
</feature>
<reference evidence="7 8" key="1">
    <citation type="journal article" date="2019" name="Nat. Ecol. Evol.">
        <title>Megaphylogeny resolves global patterns of mushroom evolution.</title>
        <authorList>
            <person name="Varga T."/>
            <person name="Krizsan K."/>
            <person name="Foldi C."/>
            <person name="Dima B."/>
            <person name="Sanchez-Garcia M."/>
            <person name="Sanchez-Ramirez S."/>
            <person name="Szollosi G.J."/>
            <person name="Szarkandi J.G."/>
            <person name="Papp V."/>
            <person name="Albert L."/>
            <person name="Andreopoulos W."/>
            <person name="Angelini C."/>
            <person name="Antonin V."/>
            <person name="Barry K.W."/>
            <person name="Bougher N.L."/>
            <person name="Buchanan P."/>
            <person name="Buyck B."/>
            <person name="Bense V."/>
            <person name="Catcheside P."/>
            <person name="Chovatia M."/>
            <person name="Cooper J."/>
            <person name="Damon W."/>
            <person name="Desjardin D."/>
            <person name="Finy P."/>
            <person name="Geml J."/>
            <person name="Haridas S."/>
            <person name="Hughes K."/>
            <person name="Justo A."/>
            <person name="Karasinski D."/>
            <person name="Kautmanova I."/>
            <person name="Kiss B."/>
            <person name="Kocsube S."/>
            <person name="Kotiranta H."/>
            <person name="LaButti K.M."/>
            <person name="Lechner B.E."/>
            <person name="Liimatainen K."/>
            <person name="Lipzen A."/>
            <person name="Lukacs Z."/>
            <person name="Mihaltcheva S."/>
            <person name="Morgado L.N."/>
            <person name="Niskanen T."/>
            <person name="Noordeloos M.E."/>
            <person name="Ohm R.A."/>
            <person name="Ortiz-Santana B."/>
            <person name="Ovrebo C."/>
            <person name="Racz N."/>
            <person name="Riley R."/>
            <person name="Savchenko A."/>
            <person name="Shiryaev A."/>
            <person name="Soop K."/>
            <person name="Spirin V."/>
            <person name="Szebenyi C."/>
            <person name="Tomsovsky M."/>
            <person name="Tulloss R.E."/>
            <person name="Uehling J."/>
            <person name="Grigoriev I.V."/>
            <person name="Vagvolgyi C."/>
            <person name="Papp T."/>
            <person name="Martin F.M."/>
            <person name="Miettinen O."/>
            <person name="Hibbett D.S."/>
            <person name="Nagy L.G."/>
        </authorList>
    </citation>
    <scope>NUCLEOTIDE SEQUENCE [LARGE SCALE GENOMIC DNA]</scope>
    <source>
        <strain evidence="7 8">CBS 309.79</strain>
    </source>
</reference>
<keyword evidence="1 5" id="KW-0732">Signal</keyword>
<evidence type="ECO:0000259" key="6">
    <source>
        <dbReference type="PROSITE" id="PS51762"/>
    </source>
</evidence>
<dbReference type="Proteomes" id="UP000305067">
    <property type="component" value="Unassembled WGS sequence"/>
</dbReference>
<dbReference type="Pfam" id="PF00722">
    <property type="entry name" value="Glyco_hydro_16"/>
    <property type="match status" value="1"/>
</dbReference>
<evidence type="ECO:0000256" key="4">
    <source>
        <dbReference type="SAM" id="Phobius"/>
    </source>
</evidence>
<dbReference type="GO" id="GO:0004553">
    <property type="term" value="F:hydrolase activity, hydrolyzing O-glycosyl compounds"/>
    <property type="evidence" value="ECO:0007669"/>
    <property type="project" value="InterPro"/>
</dbReference>
<dbReference type="PROSITE" id="PS51762">
    <property type="entry name" value="GH16_2"/>
    <property type="match status" value="1"/>
</dbReference>
<proteinExistence type="predicted"/>
<keyword evidence="4" id="KW-1133">Transmembrane helix</keyword>
<evidence type="ECO:0000256" key="1">
    <source>
        <dbReference type="ARBA" id="ARBA00022729"/>
    </source>
</evidence>
<dbReference type="InterPro" id="IPR013320">
    <property type="entry name" value="ConA-like_dom_sf"/>
</dbReference>
<keyword evidence="3" id="KW-0326">Glycosidase</keyword>
<dbReference type="InterPro" id="IPR050546">
    <property type="entry name" value="Glycosyl_Hydrlase_16"/>
</dbReference>
<evidence type="ECO:0000256" key="3">
    <source>
        <dbReference type="ARBA" id="ARBA00023295"/>
    </source>
</evidence>
<dbReference type="STRING" id="1884261.A0A5C3QV69"/>
<name>A0A5C3QV69_9AGAR</name>
<evidence type="ECO:0000313" key="7">
    <source>
        <dbReference type="EMBL" id="TFL04720.1"/>
    </source>
</evidence>
<keyword evidence="4" id="KW-0812">Transmembrane</keyword>
<keyword evidence="8" id="KW-1185">Reference proteome</keyword>
<dbReference type="PANTHER" id="PTHR10963">
    <property type="entry name" value="GLYCOSYL HYDROLASE-RELATED"/>
    <property type="match status" value="1"/>
</dbReference>
<dbReference type="EMBL" id="ML178818">
    <property type="protein sequence ID" value="TFL04720.1"/>
    <property type="molecule type" value="Genomic_DNA"/>
</dbReference>
<dbReference type="GO" id="GO:0031505">
    <property type="term" value="P:fungal-type cell wall organization"/>
    <property type="evidence" value="ECO:0007669"/>
    <property type="project" value="TreeGrafter"/>
</dbReference>
<feature type="signal peptide" evidence="5">
    <location>
        <begin position="1"/>
        <end position="21"/>
    </location>
</feature>
<dbReference type="GO" id="GO:0009277">
    <property type="term" value="C:fungal-type cell wall"/>
    <property type="evidence" value="ECO:0007669"/>
    <property type="project" value="TreeGrafter"/>
</dbReference>
<keyword evidence="4" id="KW-0472">Membrane</keyword>
<dbReference type="OrthoDB" id="4781at2759"/>
<evidence type="ECO:0000256" key="2">
    <source>
        <dbReference type="ARBA" id="ARBA00022801"/>
    </source>
</evidence>
<keyword evidence="2 7" id="KW-0378">Hydrolase</keyword>
<organism evidence="7 8">
    <name type="scientific">Pterulicium gracile</name>
    <dbReference type="NCBI Taxonomy" id="1884261"/>
    <lineage>
        <taxon>Eukaryota</taxon>
        <taxon>Fungi</taxon>
        <taxon>Dikarya</taxon>
        <taxon>Basidiomycota</taxon>
        <taxon>Agaricomycotina</taxon>
        <taxon>Agaricomycetes</taxon>
        <taxon>Agaricomycetidae</taxon>
        <taxon>Agaricales</taxon>
        <taxon>Pleurotineae</taxon>
        <taxon>Pterulaceae</taxon>
        <taxon>Pterulicium</taxon>
    </lineage>
</organism>
<dbReference type="AlphaFoldDB" id="A0A5C3QV69"/>
<dbReference type="PANTHER" id="PTHR10963:SF22">
    <property type="entry name" value="GLYCOSIDASE CRH2-RELATED"/>
    <property type="match status" value="1"/>
</dbReference>
<gene>
    <name evidence="7" type="ORF">BDV98DRAFT_525031</name>
</gene>
<evidence type="ECO:0000256" key="5">
    <source>
        <dbReference type="SAM" id="SignalP"/>
    </source>
</evidence>